<evidence type="ECO:0000256" key="6">
    <source>
        <dbReference type="ARBA" id="ARBA00022670"/>
    </source>
</evidence>
<dbReference type="PANTHER" id="PTHR21581:SF11">
    <property type="entry name" value="D-ALANYL-D-ALANINE CARBOXYPEPTIDASE DACA"/>
    <property type="match status" value="1"/>
</dbReference>
<evidence type="ECO:0000256" key="1">
    <source>
        <dbReference type="ARBA" id="ARBA00003217"/>
    </source>
</evidence>
<keyword evidence="19" id="KW-1185">Reference proteome</keyword>
<evidence type="ECO:0000256" key="14">
    <source>
        <dbReference type="PIRSR" id="PIRSR618044-2"/>
    </source>
</evidence>
<dbReference type="GO" id="GO:0006508">
    <property type="term" value="P:proteolysis"/>
    <property type="evidence" value="ECO:0007669"/>
    <property type="project" value="UniProtKB-KW"/>
</dbReference>
<feature type="binding site" evidence="14">
    <location>
        <position position="261"/>
    </location>
    <ligand>
        <name>substrate</name>
    </ligand>
</feature>
<feature type="active site" evidence="13">
    <location>
        <position position="142"/>
    </location>
</feature>
<feature type="active site" description="Acyl-ester intermediate" evidence="13">
    <location>
        <position position="80"/>
    </location>
</feature>
<dbReference type="InterPro" id="IPR018044">
    <property type="entry name" value="Peptidase_S11"/>
</dbReference>
<dbReference type="PRINTS" id="PR00725">
    <property type="entry name" value="DADACBPTASE1"/>
</dbReference>
<feature type="signal peptide" evidence="16">
    <location>
        <begin position="1"/>
        <end position="36"/>
    </location>
</feature>
<evidence type="ECO:0000256" key="15">
    <source>
        <dbReference type="RuleBase" id="RU004016"/>
    </source>
</evidence>
<dbReference type="Proteomes" id="UP000092024">
    <property type="component" value="Unassembled WGS sequence"/>
</dbReference>
<organism evidence="18 19">
    <name type="scientific">Paenibacillus oryzae</name>
    <dbReference type="NCBI Taxonomy" id="1844972"/>
    <lineage>
        <taxon>Bacteria</taxon>
        <taxon>Bacillati</taxon>
        <taxon>Bacillota</taxon>
        <taxon>Bacilli</taxon>
        <taxon>Bacillales</taxon>
        <taxon>Paenibacillaceae</taxon>
        <taxon>Paenibacillus</taxon>
    </lineage>
</organism>
<evidence type="ECO:0000256" key="13">
    <source>
        <dbReference type="PIRSR" id="PIRSR618044-1"/>
    </source>
</evidence>
<evidence type="ECO:0000256" key="4">
    <source>
        <dbReference type="ARBA" id="ARBA00012448"/>
    </source>
</evidence>
<sequence>MIVKAKGRPFRFWSLMAACLMIWTAVLSQGASTALAVGYNNRPSTENALGLQVKAAILIEADSGQVLFQVNPDEALPLASMTKLMTEYIVLKEISTGRLSWDEKITVSADAANTLPIESQIYLAAGDIHTVKELYTAMAVGSANDATKQLAITVAGSIDGFVAKMNETAKELGLTTAVFHSTTGFEVTETEELSVMSAGDIAKLARVILKEHPEFLEFSSISKYQFRTRDKSPIVNINSMLQTHTDAAFKPLTYQGVDGMKTGFTEKAGYNFAGTVMRNDLRFISVVMDTATKNTRFYETAKLYDYAYGAFEKKTALPPKTVVEGLETVKIKKGVNKTVPIVTDKDITFIVKKDAEPKIEMTASQVMPEEELIAPLAAGTKVGTVTYTYSDEATGKDLSYTVNLVTAEKAEKAGWFKLFFRAIGDFFAGLFDSIVNLF</sequence>
<dbReference type="InterPro" id="IPR012907">
    <property type="entry name" value="Peptidase_S11_C"/>
</dbReference>
<feature type="domain" description="Peptidase S11 D-Ala-D-Ala carboxypeptidase A C-terminal" evidence="17">
    <location>
        <begin position="311"/>
        <end position="412"/>
    </location>
</feature>
<dbReference type="RefSeq" id="WP_068681349.1">
    <property type="nucleotide sequence ID" value="NZ_LYPA01000044.1"/>
</dbReference>
<keyword evidence="11" id="KW-0961">Cell wall biogenesis/degradation</keyword>
<evidence type="ECO:0000259" key="17">
    <source>
        <dbReference type="SMART" id="SM00936"/>
    </source>
</evidence>
<feature type="chain" id="PRO_5008340468" description="serine-type D-Ala-D-Ala carboxypeptidase" evidence="16">
    <location>
        <begin position="37"/>
        <end position="438"/>
    </location>
</feature>
<comment type="caution">
    <text evidence="18">The sequence shown here is derived from an EMBL/GenBank/DDBJ whole genome shotgun (WGS) entry which is preliminary data.</text>
</comment>
<keyword evidence="8" id="KW-0378">Hydrolase</keyword>
<evidence type="ECO:0000256" key="16">
    <source>
        <dbReference type="SAM" id="SignalP"/>
    </source>
</evidence>
<evidence type="ECO:0000313" key="18">
    <source>
        <dbReference type="EMBL" id="OBR66713.1"/>
    </source>
</evidence>
<keyword evidence="5" id="KW-0121">Carboxypeptidase</keyword>
<dbReference type="GO" id="GO:0008360">
    <property type="term" value="P:regulation of cell shape"/>
    <property type="evidence" value="ECO:0007669"/>
    <property type="project" value="UniProtKB-KW"/>
</dbReference>
<evidence type="ECO:0000256" key="5">
    <source>
        <dbReference type="ARBA" id="ARBA00022645"/>
    </source>
</evidence>
<feature type="active site" description="Proton acceptor" evidence="13">
    <location>
        <position position="83"/>
    </location>
</feature>
<dbReference type="UniPathway" id="UPA00219"/>
<dbReference type="STRING" id="1844972.A7K91_00055"/>
<dbReference type="GO" id="GO:0071555">
    <property type="term" value="P:cell wall organization"/>
    <property type="evidence" value="ECO:0007669"/>
    <property type="project" value="UniProtKB-KW"/>
</dbReference>
<evidence type="ECO:0000256" key="8">
    <source>
        <dbReference type="ARBA" id="ARBA00022801"/>
    </source>
</evidence>
<dbReference type="SMART" id="SM00936">
    <property type="entry name" value="PBP5_C"/>
    <property type="match status" value="1"/>
</dbReference>
<keyword evidence="7 16" id="KW-0732">Signal</keyword>
<dbReference type="GO" id="GO:0009002">
    <property type="term" value="F:serine-type D-Ala-D-Ala carboxypeptidase activity"/>
    <property type="evidence" value="ECO:0007669"/>
    <property type="project" value="UniProtKB-EC"/>
</dbReference>
<dbReference type="InterPro" id="IPR012338">
    <property type="entry name" value="Beta-lactam/transpept-like"/>
</dbReference>
<dbReference type="GO" id="GO:0009252">
    <property type="term" value="P:peptidoglycan biosynthetic process"/>
    <property type="evidence" value="ECO:0007669"/>
    <property type="project" value="UniProtKB-UniPathway"/>
</dbReference>
<keyword evidence="6" id="KW-0645">Protease</keyword>
<dbReference type="OrthoDB" id="9791132at2"/>
<dbReference type="Pfam" id="PF07943">
    <property type="entry name" value="PBP5_C"/>
    <property type="match status" value="1"/>
</dbReference>
<gene>
    <name evidence="18" type="ORF">A7K91_00055</name>
</gene>
<evidence type="ECO:0000256" key="2">
    <source>
        <dbReference type="ARBA" id="ARBA00004752"/>
    </source>
</evidence>
<comment type="catalytic activity">
    <reaction evidence="12">
        <text>Preferential cleavage: (Ac)2-L-Lys-D-Ala-|-D-Ala. Also transpeptidation of peptidyl-alanyl moieties that are N-acyl substituents of D-alanine.</text>
        <dbReference type="EC" id="3.4.16.4"/>
    </reaction>
</comment>
<evidence type="ECO:0000256" key="7">
    <source>
        <dbReference type="ARBA" id="ARBA00022729"/>
    </source>
</evidence>
<evidence type="ECO:0000256" key="10">
    <source>
        <dbReference type="ARBA" id="ARBA00022984"/>
    </source>
</evidence>
<accession>A0A1A5YME8</accession>
<comment type="similarity">
    <text evidence="3 15">Belongs to the peptidase S11 family.</text>
</comment>
<dbReference type="Gene3D" id="2.60.410.10">
    <property type="entry name" value="D-Ala-D-Ala carboxypeptidase, C-terminal domain"/>
    <property type="match status" value="1"/>
</dbReference>
<dbReference type="AlphaFoldDB" id="A0A1A5YME8"/>
<dbReference type="PANTHER" id="PTHR21581">
    <property type="entry name" value="D-ALANYL-D-ALANINE CARBOXYPEPTIDASE"/>
    <property type="match status" value="1"/>
</dbReference>
<dbReference type="SUPFAM" id="SSF56601">
    <property type="entry name" value="beta-lactamase/transpeptidase-like"/>
    <property type="match status" value="1"/>
</dbReference>
<evidence type="ECO:0000256" key="9">
    <source>
        <dbReference type="ARBA" id="ARBA00022960"/>
    </source>
</evidence>
<dbReference type="InterPro" id="IPR001967">
    <property type="entry name" value="Peptidase_S11_N"/>
</dbReference>
<dbReference type="InterPro" id="IPR037167">
    <property type="entry name" value="Peptidase_S11_C_sf"/>
</dbReference>
<keyword evidence="9" id="KW-0133">Cell shape</keyword>
<evidence type="ECO:0000256" key="12">
    <source>
        <dbReference type="ARBA" id="ARBA00034000"/>
    </source>
</evidence>
<dbReference type="Gene3D" id="3.40.710.10">
    <property type="entry name" value="DD-peptidase/beta-lactamase superfamily"/>
    <property type="match status" value="1"/>
</dbReference>
<comment type="function">
    <text evidence="1">Removes C-terminal D-alanyl residues from sugar-peptide cell wall precursors.</text>
</comment>
<dbReference type="EMBL" id="LYPA01000044">
    <property type="protein sequence ID" value="OBR66713.1"/>
    <property type="molecule type" value="Genomic_DNA"/>
</dbReference>
<evidence type="ECO:0000256" key="3">
    <source>
        <dbReference type="ARBA" id="ARBA00007164"/>
    </source>
</evidence>
<reference evidence="18 19" key="1">
    <citation type="submission" date="2016-05" db="EMBL/GenBank/DDBJ databases">
        <title>Paenibacillus oryzae. sp. nov., isolated from the rice root.</title>
        <authorList>
            <person name="Zhang J."/>
            <person name="Zhang X."/>
        </authorList>
    </citation>
    <scope>NUCLEOTIDE SEQUENCE [LARGE SCALE GENOMIC DNA]</scope>
    <source>
        <strain evidence="18 19">1DrF-4</strain>
    </source>
</reference>
<dbReference type="SUPFAM" id="SSF69189">
    <property type="entry name" value="Penicillin-binding protein associated domain"/>
    <property type="match status" value="1"/>
</dbReference>
<dbReference type="Pfam" id="PF00768">
    <property type="entry name" value="Peptidase_S11"/>
    <property type="match status" value="1"/>
</dbReference>
<comment type="pathway">
    <text evidence="2">Cell wall biogenesis; peptidoglycan biosynthesis.</text>
</comment>
<evidence type="ECO:0000256" key="11">
    <source>
        <dbReference type="ARBA" id="ARBA00023316"/>
    </source>
</evidence>
<protein>
    <recommendedName>
        <fullName evidence="4">serine-type D-Ala-D-Ala carboxypeptidase</fullName>
        <ecNumber evidence="4">3.4.16.4</ecNumber>
    </recommendedName>
</protein>
<evidence type="ECO:0000313" key="19">
    <source>
        <dbReference type="Proteomes" id="UP000092024"/>
    </source>
</evidence>
<name>A0A1A5YME8_9BACL</name>
<dbReference type="InterPro" id="IPR015956">
    <property type="entry name" value="Peniciliin-bd_prot_C_sf"/>
</dbReference>
<dbReference type="EC" id="3.4.16.4" evidence="4"/>
<proteinExistence type="inferred from homology"/>
<keyword evidence="10" id="KW-0573">Peptidoglycan synthesis</keyword>